<protein>
    <submittedName>
        <fullName evidence="8">Protein NPC2 homolog-like Protein</fullName>
    </submittedName>
</protein>
<keyword evidence="3" id="KW-0964">Secreted</keyword>
<dbReference type="Pfam" id="PF02221">
    <property type="entry name" value="E1_DerP2_DerF2"/>
    <property type="match status" value="1"/>
</dbReference>
<dbReference type="SUPFAM" id="SSF81296">
    <property type="entry name" value="E set domains"/>
    <property type="match status" value="1"/>
</dbReference>
<dbReference type="InterPro" id="IPR003172">
    <property type="entry name" value="ML_dom"/>
</dbReference>
<evidence type="ECO:0000256" key="3">
    <source>
        <dbReference type="ARBA" id="ARBA00022525"/>
    </source>
</evidence>
<evidence type="ECO:0000259" key="7">
    <source>
        <dbReference type="SMART" id="SM00737"/>
    </source>
</evidence>
<dbReference type="STRING" id="7070.D2A0E4"/>
<comment type="similarity">
    <text evidence="2">Belongs to the NPC2 family.</text>
</comment>
<dbReference type="PANTHER" id="PTHR11306">
    <property type="entry name" value="NIEMANN PICK TYPE C2 PROTEIN NPC2-RELATED"/>
    <property type="match status" value="1"/>
</dbReference>
<keyword evidence="5" id="KW-1015">Disulfide bond</keyword>
<dbReference type="GO" id="GO:0032934">
    <property type="term" value="F:sterol binding"/>
    <property type="evidence" value="ECO:0000318"/>
    <property type="project" value="GO_Central"/>
</dbReference>
<feature type="signal peptide" evidence="6">
    <location>
        <begin position="1"/>
        <end position="17"/>
    </location>
</feature>
<evidence type="ECO:0000256" key="2">
    <source>
        <dbReference type="ARBA" id="ARBA00006370"/>
    </source>
</evidence>
<evidence type="ECO:0000256" key="4">
    <source>
        <dbReference type="ARBA" id="ARBA00022729"/>
    </source>
</evidence>
<dbReference type="SMART" id="SM00737">
    <property type="entry name" value="ML"/>
    <property type="match status" value="1"/>
</dbReference>
<reference evidence="8 9" key="2">
    <citation type="journal article" date="2010" name="Nucleic Acids Res.">
        <title>BeetleBase in 2010: revisions to provide comprehensive genomic information for Tribolium castaneum.</title>
        <authorList>
            <person name="Kim H.S."/>
            <person name="Murphy T."/>
            <person name="Xia J."/>
            <person name="Caragea D."/>
            <person name="Park Y."/>
            <person name="Beeman R.W."/>
            <person name="Lorenzen M.D."/>
            <person name="Butcher S."/>
            <person name="Manak J.R."/>
            <person name="Brown S.J."/>
        </authorList>
    </citation>
    <scope>GENOME REANNOTATION</scope>
    <source>
        <strain evidence="8 9">Georgia GA2</strain>
    </source>
</reference>
<dbReference type="GO" id="GO:0032367">
    <property type="term" value="P:intracellular cholesterol transport"/>
    <property type="evidence" value="ECO:0007669"/>
    <property type="project" value="InterPro"/>
</dbReference>
<dbReference type="InterPro" id="IPR039670">
    <property type="entry name" value="NPC2-like"/>
</dbReference>
<dbReference type="FunFam" id="2.60.40.770:FF:000001">
    <property type="entry name" value="NPC intracellular cholesterol transporter 2"/>
    <property type="match status" value="1"/>
</dbReference>
<dbReference type="Proteomes" id="UP000007266">
    <property type="component" value="Linkage group 4"/>
</dbReference>
<evidence type="ECO:0000256" key="5">
    <source>
        <dbReference type="ARBA" id="ARBA00023157"/>
    </source>
</evidence>
<sequence>MLYKVAILLLFVACAYGYEDCGSKDGSVVSVTIANCDNDKKCVLKRNTNVSIEIAFTTNADSDTLTAVVHGVVLGVPLPFNLPNPDGCKDSGVSCPLRAGQSYTYKTSLPVLSSYPKVTVDVQWELKDKEGNDVVCILIPSQIK</sequence>
<dbReference type="InParanoid" id="D2A0E4"/>
<keyword evidence="9" id="KW-1185">Reference proteome</keyword>
<evidence type="ECO:0000313" key="8">
    <source>
        <dbReference type="EMBL" id="EFA02897.1"/>
    </source>
</evidence>
<comment type="subcellular location">
    <subcellularLocation>
        <location evidence="1">Secreted</location>
    </subcellularLocation>
</comment>
<dbReference type="CDD" id="cd00916">
    <property type="entry name" value="Npc2_like"/>
    <property type="match status" value="1"/>
</dbReference>
<feature type="chain" id="PRO_5003026966" evidence="6">
    <location>
        <begin position="18"/>
        <end position="144"/>
    </location>
</feature>
<dbReference type="eggNOG" id="KOG4063">
    <property type="taxonomic scope" value="Eukaryota"/>
</dbReference>
<feature type="domain" description="MD-2-related lipid-recognition" evidence="7">
    <location>
        <begin position="18"/>
        <end position="141"/>
    </location>
</feature>
<dbReference type="PANTHER" id="PTHR11306:SF36">
    <property type="entry name" value="NIEMANN-PICK TYPE C-2C-RELATED"/>
    <property type="match status" value="1"/>
</dbReference>
<dbReference type="OMA" id="QNLFCWE"/>
<dbReference type="HOGENOM" id="CLU_109192_1_0_1"/>
<evidence type="ECO:0000256" key="1">
    <source>
        <dbReference type="ARBA" id="ARBA00004613"/>
    </source>
</evidence>
<dbReference type="OrthoDB" id="4937502at2759"/>
<dbReference type="PhylomeDB" id="D2A0E4"/>
<dbReference type="GO" id="GO:0005576">
    <property type="term" value="C:extracellular region"/>
    <property type="evidence" value="ECO:0007669"/>
    <property type="project" value="UniProtKB-SubCell"/>
</dbReference>
<dbReference type="InterPro" id="IPR014756">
    <property type="entry name" value="Ig_E-set"/>
</dbReference>
<dbReference type="InterPro" id="IPR033916">
    <property type="entry name" value="ML_Npc2-like"/>
</dbReference>
<organism evidence="8 9">
    <name type="scientific">Tribolium castaneum</name>
    <name type="common">Red flour beetle</name>
    <dbReference type="NCBI Taxonomy" id="7070"/>
    <lineage>
        <taxon>Eukaryota</taxon>
        <taxon>Metazoa</taxon>
        <taxon>Ecdysozoa</taxon>
        <taxon>Arthropoda</taxon>
        <taxon>Hexapoda</taxon>
        <taxon>Insecta</taxon>
        <taxon>Pterygota</taxon>
        <taxon>Neoptera</taxon>
        <taxon>Endopterygota</taxon>
        <taxon>Coleoptera</taxon>
        <taxon>Polyphaga</taxon>
        <taxon>Cucujiformia</taxon>
        <taxon>Tenebrionidae</taxon>
        <taxon>Tenebrionidae incertae sedis</taxon>
        <taxon>Tribolium</taxon>
    </lineage>
</organism>
<proteinExistence type="inferred from homology"/>
<dbReference type="SMR" id="D2A0E4"/>
<reference evidence="8 9" key="1">
    <citation type="journal article" date="2008" name="Nature">
        <title>The genome of the model beetle and pest Tribolium castaneum.</title>
        <authorList>
            <consortium name="Tribolium Genome Sequencing Consortium"/>
            <person name="Richards S."/>
            <person name="Gibbs R.A."/>
            <person name="Weinstock G.M."/>
            <person name="Brown S.J."/>
            <person name="Denell R."/>
            <person name="Beeman R.W."/>
            <person name="Gibbs R."/>
            <person name="Beeman R.W."/>
            <person name="Brown S.J."/>
            <person name="Bucher G."/>
            <person name="Friedrich M."/>
            <person name="Grimmelikhuijzen C.J."/>
            <person name="Klingler M."/>
            <person name="Lorenzen M."/>
            <person name="Richards S."/>
            <person name="Roth S."/>
            <person name="Schroder R."/>
            <person name="Tautz D."/>
            <person name="Zdobnov E.M."/>
            <person name="Muzny D."/>
            <person name="Gibbs R.A."/>
            <person name="Weinstock G.M."/>
            <person name="Attaway T."/>
            <person name="Bell S."/>
            <person name="Buhay C.J."/>
            <person name="Chandrabose M.N."/>
            <person name="Chavez D."/>
            <person name="Clerk-Blankenburg K.P."/>
            <person name="Cree A."/>
            <person name="Dao M."/>
            <person name="Davis C."/>
            <person name="Chacko J."/>
            <person name="Dinh H."/>
            <person name="Dugan-Rocha S."/>
            <person name="Fowler G."/>
            <person name="Garner T.T."/>
            <person name="Garnes J."/>
            <person name="Gnirke A."/>
            <person name="Hawes A."/>
            <person name="Hernandez J."/>
            <person name="Hines S."/>
            <person name="Holder M."/>
            <person name="Hume J."/>
            <person name="Jhangiani S.N."/>
            <person name="Joshi V."/>
            <person name="Khan Z.M."/>
            <person name="Jackson L."/>
            <person name="Kovar C."/>
            <person name="Kowis A."/>
            <person name="Lee S."/>
            <person name="Lewis L.R."/>
            <person name="Margolis J."/>
            <person name="Morgan M."/>
            <person name="Nazareth L.V."/>
            <person name="Nguyen N."/>
            <person name="Okwuonu G."/>
            <person name="Parker D."/>
            <person name="Richards S."/>
            <person name="Ruiz S.J."/>
            <person name="Santibanez J."/>
            <person name="Savard J."/>
            <person name="Scherer S.E."/>
            <person name="Schneider B."/>
            <person name="Sodergren E."/>
            <person name="Tautz D."/>
            <person name="Vattahil S."/>
            <person name="Villasana D."/>
            <person name="White C.S."/>
            <person name="Wright R."/>
            <person name="Park Y."/>
            <person name="Beeman R.W."/>
            <person name="Lord J."/>
            <person name="Oppert B."/>
            <person name="Lorenzen M."/>
            <person name="Brown S."/>
            <person name="Wang L."/>
            <person name="Savard J."/>
            <person name="Tautz D."/>
            <person name="Richards S."/>
            <person name="Weinstock G."/>
            <person name="Gibbs R.A."/>
            <person name="Liu Y."/>
            <person name="Worley K."/>
            <person name="Weinstock G."/>
            <person name="Elsik C.G."/>
            <person name="Reese J.T."/>
            <person name="Elhaik E."/>
            <person name="Landan G."/>
            <person name="Graur D."/>
            <person name="Arensburger P."/>
            <person name="Atkinson P."/>
            <person name="Beeman R.W."/>
            <person name="Beidler J."/>
            <person name="Brown S.J."/>
            <person name="Demuth J.P."/>
            <person name="Drury D.W."/>
            <person name="Du Y.Z."/>
            <person name="Fujiwara H."/>
            <person name="Lorenzen M."/>
            <person name="Maselli V."/>
            <person name="Osanai M."/>
            <person name="Park Y."/>
            <person name="Robertson H.M."/>
            <person name="Tu Z."/>
            <person name="Wang J.J."/>
            <person name="Wang S."/>
            <person name="Richards S."/>
            <person name="Song H."/>
            <person name="Zhang L."/>
            <person name="Sodergren E."/>
            <person name="Werner D."/>
            <person name="Stanke M."/>
            <person name="Morgenstern B."/>
            <person name="Solovyev V."/>
            <person name="Kosarev P."/>
            <person name="Brown G."/>
            <person name="Chen H.C."/>
            <person name="Ermolaeva O."/>
            <person name="Hlavina W."/>
            <person name="Kapustin Y."/>
            <person name="Kiryutin B."/>
            <person name="Kitts P."/>
            <person name="Maglott D."/>
            <person name="Pruitt K."/>
            <person name="Sapojnikov V."/>
            <person name="Souvorov A."/>
            <person name="Mackey A.J."/>
            <person name="Waterhouse R.M."/>
            <person name="Wyder S."/>
            <person name="Zdobnov E.M."/>
            <person name="Zdobnov E.M."/>
            <person name="Wyder S."/>
            <person name="Kriventseva E.V."/>
            <person name="Kadowaki T."/>
            <person name="Bork P."/>
            <person name="Aranda M."/>
            <person name="Bao R."/>
            <person name="Beermann A."/>
            <person name="Berns N."/>
            <person name="Bolognesi R."/>
            <person name="Bonneton F."/>
            <person name="Bopp D."/>
            <person name="Brown S.J."/>
            <person name="Bucher G."/>
            <person name="Butts T."/>
            <person name="Chaumot A."/>
            <person name="Denell R.E."/>
            <person name="Ferrier D.E."/>
            <person name="Friedrich M."/>
            <person name="Gordon C.M."/>
            <person name="Jindra M."/>
            <person name="Klingler M."/>
            <person name="Lan Q."/>
            <person name="Lattorff H.M."/>
            <person name="Laudet V."/>
            <person name="von Levetsow C."/>
            <person name="Liu Z."/>
            <person name="Lutz R."/>
            <person name="Lynch J.A."/>
            <person name="da Fonseca R.N."/>
            <person name="Posnien N."/>
            <person name="Reuter R."/>
            <person name="Roth S."/>
            <person name="Savard J."/>
            <person name="Schinko J.B."/>
            <person name="Schmitt C."/>
            <person name="Schoppmeier M."/>
            <person name="Schroder R."/>
            <person name="Shippy T.D."/>
            <person name="Simonnet F."/>
            <person name="Marques-Souza H."/>
            <person name="Tautz D."/>
            <person name="Tomoyasu Y."/>
            <person name="Trauner J."/>
            <person name="Van der Zee M."/>
            <person name="Vervoort M."/>
            <person name="Wittkopp N."/>
            <person name="Wimmer E.A."/>
            <person name="Yang X."/>
            <person name="Jones A.K."/>
            <person name="Sattelle D.B."/>
            <person name="Ebert P.R."/>
            <person name="Nelson D."/>
            <person name="Scott J.G."/>
            <person name="Beeman R.W."/>
            <person name="Muthukrishnan S."/>
            <person name="Kramer K.J."/>
            <person name="Arakane Y."/>
            <person name="Beeman R.W."/>
            <person name="Zhu Q."/>
            <person name="Hogenkamp D."/>
            <person name="Dixit R."/>
            <person name="Oppert B."/>
            <person name="Jiang H."/>
            <person name="Zou Z."/>
            <person name="Marshall J."/>
            <person name="Elpidina E."/>
            <person name="Vinokurov K."/>
            <person name="Oppert C."/>
            <person name="Zou Z."/>
            <person name="Evans J."/>
            <person name="Lu Z."/>
            <person name="Zhao P."/>
            <person name="Sumathipala N."/>
            <person name="Altincicek B."/>
            <person name="Vilcinskas A."/>
            <person name="Williams M."/>
            <person name="Hultmark D."/>
            <person name="Hetru C."/>
            <person name="Jiang H."/>
            <person name="Grimmelikhuijzen C.J."/>
            <person name="Hauser F."/>
            <person name="Cazzamali G."/>
            <person name="Williamson M."/>
            <person name="Park Y."/>
            <person name="Li B."/>
            <person name="Tanaka Y."/>
            <person name="Predel R."/>
            <person name="Neupert S."/>
            <person name="Schachtner J."/>
            <person name="Verleyen P."/>
            <person name="Raible F."/>
            <person name="Bork P."/>
            <person name="Friedrich M."/>
            <person name="Walden K.K."/>
            <person name="Robertson H.M."/>
            <person name="Angeli S."/>
            <person name="Foret S."/>
            <person name="Bucher G."/>
            <person name="Schuetz S."/>
            <person name="Maleszka R."/>
            <person name="Wimmer E.A."/>
            <person name="Beeman R.W."/>
            <person name="Lorenzen M."/>
            <person name="Tomoyasu Y."/>
            <person name="Miller S.C."/>
            <person name="Grossmann D."/>
            <person name="Bucher G."/>
        </authorList>
    </citation>
    <scope>NUCLEOTIDE SEQUENCE [LARGE SCALE GENOMIC DNA]</scope>
    <source>
        <strain evidence="8 9">Georgia GA2</strain>
    </source>
</reference>
<dbReference type="AlphaFoldDB" id="D2A0E4"/>
<dbReference type="EMBL" id="KQ971338">
    <property type="protein sequence ID" value="EFA02897.1"/>
    <property type="molecule type" value="Genomic_DNA"/>
</dbReference>
<dbReference type="KEGG" id="tca:664531"/>
<evidence type="ECO:0000256" key="6">
    <source>
        <dbReference type="SAM" id="SignalP"/>
    </source>
</evidence>
<evidence type="ECO:0000313" key="9">
    <source>
        <dbReference type="Proteomes" id="UP000007266"/>
    </source>
</evidence>
<name>D2A0E4_TRICA</name>
<accession>D2A0E4</accession>
<gene>
    <name evidence="8" type="primary">AUGUSTUS-3.0.2_08202</name>
    <name evidence="8" type="ORF">TcasGA2_TC008202</name>
</gene>
<dbReference type="Gene3D" id="2.60.40.770">
    <property type="match status" value="1"/>
</dbReference>
<keyword evidence="4 6" id="KW-0732">Signal</keyword>
<dbReference type="FunCoup" id="D2A0E4">
    <property type="interactions" value="602"/>
</dbReference>
<dbReference type="GO" id="GO:0015918">
    <property type="term" value="P:sterol transport"/>
    <property type="evidence" value="ECO:0000318"/>
    <property type="project" value="GO_Central"/>
</dbReference>